<dbReference type="AlphaFoldDB" id="A0A8J6PDU4"/>
<sequence length="60" mass="7123">MSTWFVFCQCRNTFEITIQENVSTGLLHAERELNGFVLLRCRQSGQKEFDVRRLFGTFFD</sequence>
<keyword evidence="2" id="KW-1185">Reference proteome</keyword>
<evidence type="ECO:0000313" key="2">
    <source>
        <dbReference type="Proteomes" id="UP000652681"/>
    </source>
</evidence>
<comment type="caution">
    <text evidence="1">The sequence shown here is derived from an EMBL/GenBank/DDBJ whole genome shotgun (WGS) entry which is preliminary data.</text>
</comment>
<protein>
    <submittedName>
        <fullName evidence="1">Uncharacterized protein</fullName>
    </submittedName>
</protein>
<organism evidence="1 2">
    <name type="scientific">Taishania pollutisoli</name>
    <dbReference type="NCBI Taxonomy" id="2766479"/>
    <lineage>
        <taxon>Bacteria</taxon>
        <taxon>Pseudomonadati</taxon>
        <taxon>Bacteroidota</taxon>
        <taxon>Flavobacteriia</taxon>
        <taxon>Flavobacteriales</taxon>
        <taxon>Crocinitomicaceae</taxon>
        <taxon>Taishania</taxon>
    </lineage>
</organism>
<dbReference type="Proteomes" id="UP000652681">
    <property type="component" value="Unassembled WGS sequence"/>
</dbReference>
<gene>
    <name evidence="1" type="ORF">H9Y05_04520</name>
</gene>
<dbReference type="RefSeq" id="WP_216713613.1">
    <property type="nucleotide sequence ID" value="NZ_JACVEL010000002.1"/>
</dbReference>
<accession>A0A8J6PDU4</accession>
<evidence type="ECO:0000313" key="1">
    <source>
        <dbReference type="EMBL" id="MBC9811735.1"/>
    </source>
</evidence>
<reference evidence="1" key="1">
    <citation type="submission" date="2020-09" db="EMBL/GenBank/DDBJ databases">
        <title>Taishania pollutisoli gen. nov., sp. nov., Isolated from Tetrabromobisphenol A-Contaminated Soil.</title>
        <authorList>
            <person name="Chen Q."/>
        </authorList>
    </citation>
    <scope>NUCLEOTIDE SEQUENCE</scope>
    <source>
        <strain evidence="1">CZZ-1</strain>
    </source>
</reference>
<dbReference type="EMBL" id="JACVEL010000002">
    <property type="protein sequence ID" value="MBC9811735.1"/>
    <property type="molecule type" value="Genomic_DNA"/>
</dbReference>
<proteinExistence type="predicted"/>
<name>A0A8J6PDU4_9FLAO</name>